<dbReference type="EMBL" id="CP144747">
    <property type="protein sequence ID" value="WVZ65929.1"/>
    <property type="molecule type" value="Genomic_DNA"/>
</dbReference>
<dbReference type="Pfam" id="PF01764">
    <property type="entry name" value="Lipase_3"/>
    <property type="match status" value="1"/>
</dbReference>
<evidence type="ECO:0000259" key="1">
    <source>
        <dbReference type="Pfam" id="PF01764"/>
    </source>
</evidence>
<dbReference type="InterPro" id="IPR002921">
    <property type="entry name" value="Fungal_lipase-type"/>
</dbReference>
<dbReference type="GO" id="GO:0016042">
    <property type="term" value="P:lipid catabolic process"/>
    <property type="evidence" value="ECO:0007669"/>
    <property type="project" value="InterPro"/>
</dbReference>
<sequence length="314" mass="35149">MLGLGLPPRLPVPRSTLSADASLPATSTSGSTSVMSIACCLPVVECVYCLACARWAWQRCLHSGGYDSETWGVASSAEFEPVPRLCRQILSVYEDDLENPQWAPPGGYGMEPRWVVHRRTYEDTRGRVPTYLLYVDHQHSDVVLAVRGMNMAKESDYAMLLDNKLGQRRFDGGYVHNGLLKAAEWVFDAECDVLRDLLDRNPGYTLTFAGHSLGSGVVSMLALLAVHNREQLGGIDRKRIRCFAIAPARCMSLNLAVRYADVINAVILQDDFLPRTDIPLEDIFKSLFWVPDVVLFVQLTVPSMWKMPNRHLYT</sequence>
<dbReference type="InterPro" id="IPR029058">
    <property type="entry name" value="AB_hydrolase_fold"/>
</dbReference>
<dbReference type="PANTHER" id="PTHR46398">
    <property type="entry name" value="ALPHA/BETA-HYDROLASES SUPERFAMILY PROTEIN"/>
    <property type="match status" value="1"/>
</dbReference>
<feature type="domain" description="Mono-/di-acylglycerol lipase N-terminal" evidence="2">
    <location>
        <begin position="43"/>
        <end position="108"/>
    </location>
</feature>
<dbReference type="SUPFAM" id="SSF53474">
    <property type="entry name" value="alpha/beta-Hydrolases"/>
    <property type="match status" value="1"/>
</dbReference>
<dbReference type="InterPro" id="IPR005592">
    <property type="entry name" value="Mono/diacylglycerol_lipase_N"/>
</dbReference>
<evidence type="ECO:0000313" key="4">
    <source>
        <dbReference type="Proteomes" id="UP001341281"/>
    </source>
</evidence>
<keyword evidence="4" id="KW-1185">Reference proteome</keyword>
<dbReference type="CDD" id="cd00519">
    <property type="entry name" value="Lipase_3"/>
    <property type="match status" value="1"/>
</dbReference>
<dbReference type="Pfam" id="PF03893">
    <property type="entry name" value="Lipase3_N"/>
    <property type="match status" value="1"/>
</dbReference>
<reference evidence="3 4" key="1">
    <citation type="submission" date="2024-02" db="EMBL/GenBank/DDBJ databases">
        <title>High-quality chromosome-scale genome assembly of Pensacola bahiagrass (Paspalum notatum Flugge var. saurae).</title>
        <authorList>
            <person name="Vega J.M."/>
            <person name="Podio M."/>
            <person name="Orjuela J."/>
            <person name="Siena L.A."/>
            <person name="Pessino S.C."/>
            <person name="Combes M.C."/>
            <person name="Mariac C."/>
            <person name="Albertini E."/>
            <person name="Pupilli F."/>
            <person name="Ortiz J.P.A."/>
            <person name="Leblanc O."/>
        </authorList>
    </citation>
    <scope>NUCLEOTIDE SEQUENCE [LARGE SCALE GENOMIC DNA]</scope>
    <source>
        <strain evidence="3">R1</strain>
        <tissue evidence="3">Leaf</tissue>
    </source>
</reference>
<dbReference type="Proteomes" id="UP001341281">
    <property type="component" value="Chromosome 03"/>
</dbReference>
<dbReference type="Gene3D" id="3.40.50.1820">
    <property type="entry name" value="alpha/beta hydrolase"/>
    <property type="match status" value="1"/>
</dbReference>
<organism evidence="3 4">
    <name type="scientific">Paspalum notatum var. saurae</name>
    <dbReference type="NCBI Taxonomy" id="547442"/>
    <lineage>
        <taxon>Eukaryota</taxon>
        <taxon>Viridiplantae</taxon>
        <taxon>Streptophyta</taxon>
        <taxon>Embryophyta</taxon>
        <taxon>Tracheophyta</taxon>
        <taxon>Spermatophyta</taxon>
        <taxon>Magnoliopsida</taxon>
        <taxon>Liliopsida</taxon>
        <taxon>Poales</taxon>
        <taxon>Poaceae</taxon>
        <taxon>PACMAD clade</taxon>
        <taxon>Panicoideae</taxon>
        <taxon>Andropogonodae</taxon>
        <taxon>Paspaleae</taxon>
        <taxon>Paspalinae</taxon>
        <taxon>Paspalum</taxon>
    </lineage>
</organism>
<dbReference type="AlphaFoldDB" id="A0AAQ3T4T2"/>
<dbReference type="PANTHER" id="PTHR46398:SF4">
    <property type="entry name" value="ALPHA_BETA-HYDROLASES SUPERFAMILY PROTEIN"/>
    <property type="match status" value="1"/>
</dbReference>
<accession>A0AAQ3T4T2</accession>
<gene>
    <name evidence="3" type="ORF">U9M48_015215</name>
</gene>
<proteinExistence type="predicted"/>
<evidence type="ECO:0008006" key="5">
    <source>
        <dbReference type="Google" id="ProtNLM"/>
    </source>
</evidence>
<feature type="domain" description="Fungal lipase-type" evidence="1">
    <location>
        <begin position="143"/>
        <end position="276"/>
    </location>
</feature>
<protein>
    <recommendedName>
        <fullName evidence="5">Calmodulin-binding heat-shock protein</fullName>
    </recommendedName>
</protein>
<name>A0AAQ3T4T2_PASNO</name>
<evidence type="ECO:0000313" key="3">
    <source>
        <dbReference type="EMBL" id="WVZ65929.1"/>
    </source>
</evidence>
<evidence type="ECO:0000259" key="2">
    <source>
        <dbReference type="Pfam" id="PF03893"/>
    </source>
</evidence>